<dbReference type="SUPFAM" id="SSF69118">
    <property type="entry name" value="AhpD-like"/>
    <property type="match status" value="1"/>
</dbReference>
<dbReference type="PANTHER" id="PTHR35446">
    <property type="entry name" value="SI:CH211-175M2.5"/>
    <property type="match status" value="1"/>
</dbReference>
<dbReference type="InterPro" id="IPR004675">
    <property type="entry name" value="AhpD_core"/>
</dbReference>
<accession>A0ABU2CKX2</accession>
<comment type="caution">
    <text evidence="2">The sequence shown here is derived from an EMBL/GenBank/DDBJ whole genome shotgun (WGS) entry which is preliminary data.</text>
</comment>
<feature type="domain" description="Carboxymuconolactone decarboxylase-like" evidence="1">
    <location>
        <begin position="18"/>
        <end position="97"/>
    </location>
</feature>
<dbReference type="NCBIfam" id="TIGR00778">
    <property type="entry name" value="ahpD_dom"/>
    <property type="match status" value="1"/>
</dbReference>
<dbReference type="Proteomes" id="UP001183585">
    <property type="component" value="Unassembled WGS sequence"/>
</dbReference>
<organism evidence="2 3">
    <name type="scientific">Promicromonospora iranensis</name>
    <dbReference type="NCBI Taxonomy" id="1105144"/>
    <lineage>
        <taxon>Bacteria</taxon>
        <taxon>Bacillati</taxon>
        <taxon>Actinomycetota</taxon>
        <taxon>Actinomycetes</taxon>
        <taxon>Micrococcales</taxon>
        <taxon>Promicromonosporaceae</taxon>
        <taxon>Promicromonospora</taxon>
    </lineage>
</organism>
<keyword evidence="3" id="KW-1185">Reference proteome</keyword>
<reference evidence="2 3" key="1">
    <citation type="submission" date="2023-07" db="EMBL/GenBank/DDBJ databases">
        <title>Sequencing the genomes of 1000 actinobacteria strains.</title>
        <authorList>
            <person name="Klenk H.-P."/>
        </authorList>
    </citation>
    <scope>NUCLEOTIDE SEQUENCE [LARGE SCALE GENOMIC DNA]</scope>
    <source>
        <strain evidence="2 3">DSM 45554</strain>
    </source>
</reference>
<gene>
    <name evidence="2" type="ORF">J2S48_001342</name>
</gene>
<dbReference type="EMBL" id="JAVDYE010000001">
    <property type="protein sequence ID" value="MDR7381827.1"/>
    <property type="molecule type" value="Genomic_DNA"/>
</dbReference>
<sequence length="152" mass="16544">MLPQVNITQQFPALYQAYRAFTVAADEAAASAGLSPILGELVKIRVSQLNGCAYCLRMHSRDAVAAGETADRLAVLPAWWESQYFTEQERAALTLAERITRIGDEHTSPAPEIDVEQVLSAPQIAAVAWLAVEINGWNRITISSHTPVAPES</sequence>
<dbReference type="Gene3D" id="1.20.1290.10">
    <property type="entry name" value="AhpD-like"/>
    <property type="match status" value="1"/>
</dbReference>
<evidence type="ECO:0000313" key="2">
    <source>
        <dbReference type="EMBL" id="MDR7381827.1"/>
    </source>
</evidence>
<dbReference type="Pfam" id="PF02627">
    <property type="entry name" value="CMD"/>
    <property type="match status" value="1"/>
</dbReference>
<name>A0ABU2CKX2_9MICO</name>
<dbReference type="InterPro" id="IPR003779">
    <property type="entry name" value="CMD-like"/>
</dbReference>
<dbReference type="InterPro" id="IPR029032">
    <property type="entry name" value="AhpD-like"/>
</dbReference>
<evidence type="ECO:0000313" key="3">
    <source>
        <dbReference type="Proteomes" id="UP001183585"/>
    </source>
</evidence>
<protein>
    <submittedName>
        <fullName evidence="2">AhpD family alkylhydroperoxidase</fullName>
    </submittedName>
</protein>
<evidence type="ECO:0000259" key="1">
    <source>
        <dbReference type="Pfam" id="PF02627"/>
    </source>
</evidence>
<proteinExistence type="predicted"/>
<dbReference type="PANTHER" id="PTHR35446:SF2">
    <property type="entry name" value="CARBOXYMUCONOLACTONE DECARBOXYLASE-LIKE DOMAIN-CONTAINING PROTEIN"/>
    <property type="match status" value="1"/>
</dbReference>
<dbReference type="RefSeq" id="WP_274995610.1">
    <property type="nucleotide sequence ID" value="NZ_JAJQQP010000010.1"/>
</dbReference>